<proteinExistence type="predicted"/>
<reference evidence="1" key="1">
    <citation type="submission" date="2023-03" db="EMBL/GenBank/DDBJ databases">
        <title>Massive genome expansion in bonnet fungi (Mycena s.s.) driven by repeated elements and novel gene families across ecological guilds.</title>
        <authorList>
            <consortium name="Lawrence Berkeley National Laboratory"/>
            <person name="Harder C.B."/>
            <person name="Miyauchi S."/>
            <person name="Viragh M."/>
            <person name="Kuo A."/>
            <person name="Thoen E."/>
            <person name="Andreopoulos B."/>
            <person name="Lu D."/>
            <person name="Skrede I."/>
            <person name="Drula E."/>
            <person name="Henrissat B."/>
            <person name="Morin E."/>
            <person name="Kohler A."/>
            <person name="Barry K."/>
            <person name="LaButti K."/>
            <person name="Morin E."/>
            <person name="Salamov A."/>
            <person name="Lipzen A."/>
            <person name="Mereny Z."/>
            <person name="Hegedus B."/>
            <person name="Baldrian P."/>
            <person name="Stursova M."/>
            <person name="Weitz H."/>
            <person name="Taylor A."/>
            <person name="Grigoriev I.V."/>
            <person name="Nagy L.G."/>
            <person name="Martin F."/>
            <person name="Kauserud H."/>
        </authorList>
    </citation>
    <scope>NUCLEOTIDE SEQUENCE</scope>
    <source>
        <strain evidence="1">9284</strain>
    </source>
</reference>
<evidence type="ECO:0000313" key="1">
    <source>
        <dbReference type="EMBL" id="KAJ7650757.1"/>
    </source>
</evidence>
<name>A0AAD7G2I7_9AGAR</name>
<keyword evidence="2" id="KW-1185">Reference proteome</keyword>
<evidence type="ECO:0008006" key="3">
    <source>
        <dbReference type="Google" id="ProtNLM"/>
    </source>
</evidence>
<dbReference type="AlphaFoldDB" id="A0AAD7G2I7"/>
<gene>
    <name evidence="1" type="ORF">FB45DRAFT_1018140</name>
</gene>
<comment type="caution">
    <text evidence="1">The sequence shown here is derived from an EMBL/GenBank/DDBJ whole genome shotgun (WGS) entry which is preliminary data.</text>
</comment>
<sequence length="142" mass="15880">MPPAESPFQEHLHTNYVPTDAEIDELRADLQQHEAELVRLDALICDLTARRDRIQAHVDPHRALISYPRRLPPDIIGEIFLACLPAEGYPKLNSREAPLLLGQICGLWRSIALGTPIGLGTVTVPYGIRLRNTETVPCRGSW</sequence>
<organism evidence="1 2">
    <name type="scientific">Roridomyces roridus</name>
    <dbReference type="NCBI Taxonomy" id="1738132"/>
    <lineage>
        <taxon>Eukaryota</taxon>
        <taxon>Fungi</taxon>
        <taxon>Dikarya</taxon>
        <taxon>Basidiomycota</taxon>
        <taxon>Agaricomycotina</taxon>
        <taxon>Agaricomycetes</taxon>
        <taxon>Agaricomycetidae</taxon>
        <taxon>Agaricales</taxon>
        <taxon>Marasmiineae</taxon>
        <taxon>Mycenaceae</taxon>
        <taxon>Roridomyces</taxon>
    </lineage>
</organism>
<dbReference type="EMBL" id="JARKIF010000001">
    <property type="protein sequence ID" value="KAJ7650757.1"/>
    <property type="molecule type" value="Genomic_DNA"/>
</dbReference>
<evidence type="ECO:0000313" key="2">
    <source>
        <dbReference type="Proteomes" id="UP001221142"/>
    </source>
</evidence>
<dbReference type="Proteomes" id="UP001221142">
    <property type="component" value="Unassembled WGS sequence"/>
</dbReference>
<accession>A0AAD7G2I7</accession>
<protein>
    <recommendedName>
        <fullName evidence="3">F-box domain-containing protein</fullName>
    </recommendedName>
</protein>